<evidence type="ECO:0000313" key="1">
    <source>
        <dbReference type="EMBL" id="GAG90110.1"/>
    </source>
</evidence>
<accession>X1B4X9</accession>
<proteinExistence type="predicted"/>
<gene>
    <name evidence="1" type="ORF">S01H4_49947</name>
</gene>
<sequence>MLATKIKQQEQVFNDIFKEINSQRSLFDPGNQNEGDSYDLTVVNLCSLLNCNTFVLFKINYVFAMKILTSKAQVDANLYIKSKLKQGANGNL</sequence>
<protein>
    <submittedName>
        <fullName evidence="1">Uncharacterized protein</fullName>
    </submittedName>
</protein>
<comment type="caution">
    <text evidence="1">The sequence shown here is derived from an EMBL/GenBank/DDBJ whole genome shotgun (WGS) entry which is preliminary data.</text>
</comment>
<reference evidence="1" key="1">
    <citation type="journal article" date="2014" name="Front. Microbiol.">
        <title>High frequency of phylogenetically diverse reductive dehalogenase-homologous genes in deep subseafloor sedimentary metagenomes.</title>
        <authorList>
            <person name="Kawai M."/>
            <person name="Futagami T."/>
            <person name="Toyoda A."/>
            <person name="Takaki Y."/>
            <person name="Nishi S."/>
            <person name="Hori S."/>
            <person name="Arai W."/>
            <person name="Tsubouchi T."/>
            <person name="Morono Y."/>
            <person name="Uchiyama I."/>
            <person name="Ito T."/>
            <person name="Fujiyama A."/>
            <person name="Inagaki F."/>
            <person name="Takami H."/>
        </authorList>
    </citation>
    <scope>NUCLEOTIDE SEQUENCE</scope>
    <source>
        <strain evidence="1">Expedition CK06-06</strain>
    </source>
</reference>
<dbReference type="AlphaFoldDB" id="X1B4X9"/>
<name>X1B4X9_9ZZZZ</name>
<dbReference type="EMBL" id="BART01028305">
    <property type="protein sequence ID" value="GAG90110.1"/>
    <property type="molecule type" value="Genomic_DNA"/>
</dbReference>
<organism evidence="1">
    <name type="scientific">marine sediment metagenome</name>
    <dbReference type="NCBI Taxonomy" id="412755"/>
    <lineage>
        <taxon>unclassified sequences</taxon>
        <taxon>metagenomes</taxon>
        <taxon>ecological metagenomes</taxon>
    </lineage>
</organism>